<dbReference type="AlphaFoldDB" id="A0AA43QQN7"/>
<feature type="domain" description="Killer toxin Kp4" evidence="2">
    <location>
        <begin position="7"/>
        <end position="155"/>
    </location>
</feature>
<proteinExistence type="predicted"/>
<dbReference type="GO" id="GO:0005576">
    <property type="term" value="C:extracellular region"/>
    <property type="evidence" value="ECO:0007669"/>
    <property type="project" value="InterPro"/>
</dbReference>
<evidence type="ECO:0000259" key="2">
    <source>
        <dbReference type="Pfam" id="PF09044"/>
    </source>
</evidence>
<keyword evidence="1" id="KW-0732">Signal</keyword>
<comment type="caution">
    <text evidence="3">The sequence shown here is derived from an EMBL/GenBank/DDBJ whole genome shotgun (WGS) entry which is preliminary data.</text>
</comment>
<dbReference type="Gene3D" id="3.30.430.10">
    <property type="entry name" value="Killer Toxin P4, subunit A"/>
    <property type="match status" value="1"/>
</dbReference>
<keyword evidence="4" id="KW-1185">Reference proteome</keyword>
<dbReference type="Pfam" id="PF09044">
    <property type="entry name" value="Kp4"/>
    <property type="match status" value="1"/>
</dbReference>
<evidence type="ECO:0000313" key="4">
    <source>
        <dbReference type="Proteomes" id="UP001161017"/>
    </source>
</evidence>
<feature type="chain" id="PRO_5041397512" description="Killer toxin Kp4 domain-containing protein" evidence="1">
    <location>
        <begin position="18"/>
        <end position="186"/>
    </location>
</feature>
<gene>
    <name evidence="3" type="ORF">OHK93_000982</name>
</gene>
<dbReference type="EMBL" id="JAPUFD010000010">
    <property type="protein sequence ID" value="MDI1489784.1"/>
    <property type="molecule type" value="Genomic_DNA"/>
</dbReference>
<feature type="signal peptide" evidence="1">
    <location>
        <begin position="1"/>
        <end position="17"/>
    </location>
</feature>
<protein>
    <recommendedName>
        <fullName evidence="2">Killer toxin Kp4 domain-containing protein</fullName>
    </recommendedName>
</protein>
<dbReference type="InterPro" id="IPR011329">
    <property type="entry name" value="Killer_tox_Kp4/SMK"/>
</dbReference>
<evidence type="ECO:0000313" key="3">
    <source>
        <dbReference type="EMBL" id="MDI1489784.1"/>
    </source>
</evidence>
<dbReference type="InterPro" id="IPR015131">
    <property type="entry name" value="Killer_tox_Kp4"/>
</dbReference>
<name>A0AA43QQN7_9LECA</name>
<dbReference type="Proteomes" id="UP001161017">
    <property type="component" value="Unassembled WGS sequence"/>
</dbReference>
<sequence length="186" mass="19131">MAMSLTALSTLLTSTSALGINCRGSGLCDRASLSSGNGKIVQILRDAVYATTKDPSTTYNDGDHIICLSQTDTITLSGEAGAEADGLSGTFGISGDVSFGAGGICLFPQGTSLQLSDIRTLADKVLEHGCSTCGSVPKDWQSNDPKDGILTFNYVANPFCDGNCISSSGGSKLKREDSAKFAAIEA</sequence>
<accession>A0AA43QQN7</accession>
<evidence type="ECO:0000256" key="1">
    <source>
        <dbReference type="SAM" id="SignalP"/>
    </source>
</evidence>
<organism evidence="3 4">
    <name type="scientific">Ramalina farinacea</name>
    <dbReference type="NCBI Taxonomy" id="258253"/>
    <lineage>
        <taxon>Eukaryota</taxon>
        <taxon>Fungi</taxon>
        <taxon>Dikarya</taxon>
        <taxon>Ascomycota</taxon>
        <taxon>Pezizomycotina</taxon>
        <taxon>Lecanoromycetes</taxon>
        <taxon>OSLEUM clade</taxon>
        <taxon>Lecanoromycetidae</taxon>
        <taxon>Lecanorales</taxon>
        <taxon>Lecanorineae</taxon>
        <taxon>Ramalinaceae</taxon>
        <taxon>Ramalina</taxon>
    </lineage>
</organism>
<reference evidence="3" key="1">
    <citation type="journal article" date="2023" name="Genome Biol. Evol.">
        <title>First Whole Genome Sequence and Flow Cytometry Genome Size Data for the Lichen-Forming Fungus Ramalina farinacea (Ascomycota).</title>
        <authorList>
            <person name="Llewellyn T."/>
            <person name="Mian S."/>
            <person name="Hill R."/>
            <person name="Leitch I.J."/>
            <person name="Gaya E."/>
        </authorList>
    </citation>
    <scope>NUCLEOTIDE SEQUENCE</scope>
    <source>
        <strain evidence="3">LIQ254RAFAR</strain>
    </source>
</reference>
<dbReference type="SUPFAM" id="SSF55221">
    <property type="entry name" value="Yeast killer toxins"/>
    <property type="match status" value="2"/>
</dbReference>